<proteinExistence type="predicted"/>
<dbReference type="AlphaFoldDB" id="A0A9N9FXG4"/>
<sequence>MKQNALNFLLFVFCLQVRQIVGSSRTFKELISEPTIMSSKDRKAIQHADLPVVEDSLSVTLRLNILNNFPDYICVFRKAPHVRLSITDNSNFGLLAVGDGLTLNQWYHLVYTLSESEKRLDFYMDGIWVGFTSIQNVRTEKVVFNEGPLYIGNDNFNDGITGQISNFRYYNWRLSADEVTAEYLNSSMAISTTSNPNGIPTTSNPSNENFTKSSASNAAIMVGVEKEYFKNRLDIFYEDPTDCRVMLSNKNILPKKQMAGP</sequence>
<gene>
    <name evidence="2" type="ORF">AGERDE_LOCUS7307</name>
</gene>
<comment type="caution">
    <text evidence="2">The sequence shown here is derived from an EMBL/GenBank/DDBJ whole genome shotgun (WGS) entry which is preliminary data.</text>
</comment>
<reference evidence="2" key="1">
    <citation type="submission" date="2021-06" db="EMBL/GenBank/DDBJ databases">
        <authorList>
            <person name="Kallberg Y."/>
            <person name="Tangrot J."/>
            <person name="Rosling A."/>
        </authorList>
    </citation>
    <scope>NUCLEOTIDE SEQUENCE</scope>
    <source>
        <strain evidence="2">MT106</strain>
    </source>
</reference>
<organism evidence="2 3">
    <name type="scientific">Ambispora gerdemannii</name>
    <dbReference type="NCBI Taxonomy" id="144530"/>
    <lineage>
        <taxon>Eukaryota</taxon>
        <taxon>Fungi</taxon>
        <taxon>Fungi incertae sedis</taxon>
        <taxon>Mucoromycota</taxon>
        <taxon>Glomeromycotina</taxon>
        <taxon>Glomeromycetes</taxon>
        <taxon>Archaeosporales</taxon>
        <taxon>Ambisporaceae</taxon>
        <taxon>Ambispora</taxon>
    </lineage>
</organism>
<feature type="signal peptide" evidence="1">
    <location>
        <begin position="1"/>
        <end position="22"/>
    </location>
</feature>
<dbReference type="Pfam" id="PF13385">
    <property type="entry name" value="Laminin_G_3"/>
    <property type="match status" value="1"/>
</dbReference>
<dbReference type="Proteomes" id="UP000789831">
    <property type="component" value="Unassembled WGS sequence"/>
</dbReference>
<feature type="chain" id="PRO_5040400876" evidence="1">
    <location>
        <begin position="23"/>
        <end position="261"/>
    </location>
</feature>
<keyword evidence="1" id="KW-0732">Signal</keyword>
<name>A0A9N9FXG4_9GLOM</name>
<evidence type="ECO:0000313" key="3">
    <source>
        <dbReference type="Proteomes" id="UP000789831"/>
    </source>
</evidence>
<evidence type="ECO:0000256" key="1">
    <source>
        <dbReference type="SAM" id="SignalP"/>
    </source>
</evidence>
<dbReference type="OrthoDB" id="2324354at2759"/>
<keyword evidence="3" id="KW-1185">Reference proteome</keyword>
<accession>A0A9N9FXG4</accession>
<evidence type="ECO:0000313" key="2">
    <source>
        <dbReference type="EMBL" id="CAG8564293.1"/>
    </source>
</evidence>
<dbReference type="InterPro" id="IPR013320">
    <property type="entry name" value="ConA-like_dom_sf"/>
</dbReference>
<dbReference type="Gene3D" id="2.60.120.200">
    <property type="match status" value="1"/>
</dbReference>
<dbReference type="EMBL" id="CAJVPL010001311">
    <property type="protein sequence ID" value="CAG8564293.1"/>
    <property type="molecule type" value="Genomic_DNA"/>
</dbReference>
<dbReference type="SUPFAM" id="SSF49899">
    <property type="entry name" value="Concanavalin A-like lectins/glucanases"/>
    <property type="match status" value="1"/>
</dbReference>
<protein>
    <submittedName>
        <fullName evidence="2">9039_t:CDS:1</fullName>
    </submittedName>
</protein>